<comment type="caution">
    <text evidence="5">The sequence shown here is derived from an EMBL/GenBank/DDBJ whole genome shotgun (WGS) entry which is preliminary data.</text>
</comment>
<accession>A0A317G014</accession>
<dbReference type="PRINTS" id="PR00778">
    <property type="entry name" value="HTHARSR"/>
</dbReference>
<keyword evidence="2" id="KW-0238">DNA-binding</keyword>
<feature type="domain" description="HTH arsR-type" evidence="4">
    <location>
        <begin position="263"/>
        <end position="356"/>
    </location>
</feature>
<evidence type="ECO:0000313" key="5">
    <source>
        <dbReference type="EMBL" id="PWT26471.1"/>
    </source>
</evidence>
<dbReference type="InterPro" id="IPR011991">
    <property type="entry name" value="ArsR-like_HTH"/>
</dbReference>
<dbReference type="InterPro" id="IPR036390">
    <property type="entry name" value="WH_DNA-bd_sf"/>
</dbReference>
<dbReference type="InterPro" id="IPR036388">
    <property type="entry name" value="WH-like_DNA-bd_sf"/>
</dbReference>
<proteinExistence type="predicted"/>
<dbReference type="SMART" id="SM00418">
    <property type="entry name" value="HTH_ARSR"/>
    <property type="match status" value="1"/>
</dbReference>
<dbReference type="Gene3D" id="1.10.10.10">
    <property type="entry name" value="Winged helix-like DNA-binding domain superfamily/Winged helix DNA-binding domain"/>
    <property type="match status" value="1"/>
</dbReference>
<evidence type="ECO:0000259" key="4">
    <source>
        <dbReference type="PROSITE" id="PS50987"/>
    </source>
</evidence>
<dbReference type="NCBIfam" id="NF033788">
    <property type="entry name" value="HTH_metalloreg"/>
    <property type="match status" value="1"/>
</dbReference>
<name>A0A317G014_BUTFI</name>
<protein>
    <recommendedName>
        <fullName evidence="4">HTH arsR-type domain-containing protein</fullName>
    </recommendedName>
</protein>
<dbReference type="InterPro" id="IPR001845">
    <property type="entry name" value="HTH_ArsR_DNA-bd_dom"/>
</dbReference>
<keyword evidence="1" id="KW-0805">Transcription regulation</keyword>
<sequence length="356" mass="41102">MNIEKAHGGIKVPFEEIAKNCIFAYPSDIEPILGVFSLLGGEDMHNECSNIYGEKQVSEWRRRYQFLFETYEAAKELYLFDLFDILLDVFDDSFSVKRFYEHLIAMPEDERLFRMAAWSYSKISQKEILHALSDDAALDALYSKVQDRCPSYLGLSTFIRHNSRFIKDYFELAKEMDTPSLKGAIDERSRELESFKKNVAAALGKGDPLEISQKIMGKTFQNRGPYETFYFVPSLLIPGRSFRLFYENGTKHNKQILVCSIREEEKDTKDTVAALKALSDETRYQILKLLYKNGPMKGQDIVKQMQLAPSTISHHMSELKESGLITEEPVKTSKYYGLSSNRLKEVLKMVKEDFDL</sequence>
<dbReference type="EMBL" id="NXNG01000001">
    <property type="protein sequence ID" value="PWT26471.1"/>
    <property type="molecule type" value="Genomic_DNA"/>
</dbReference>
<dbReference type="AlphaFoldDB" id="A0A317G014"/>
<dbReference type="PROSITE" id="PS50987">
    <property type="entry name" value="HTH_ARSR_2"/>
    <property type="match status" value="1"/>
</dbReference>
<evidence type="ECO:0000256" key="2">
    <source>
        <dbReference type="ARBA" id="ARBA00023125"/>
    </source>
</evidence>
<dbReference type="GO" id="GO:0003677">
    <property type="term" value="F:DNA binding"/>
    <property type="evidence" value="ECO:0007669"/>
    <property type="project" value="UniProtKB-KW"/>
</dbReference>
<dbReference type="SUPFAM" id="SSF46785">
    <property type="entry name" value="Winged helix' DNA-binding domain"/>
    <property type="match status" value="1"/>
</dbReference>
<dbReference type="CDD" id="cd00090">
    <property type="entry name" value="HTH_ARSR"/>
    <property type="match status" value="1"/>
</dbReference>
<evidence type="ECO:0000313" key="6">
    <source>
        <dbReference type="Proteomes" id="UP000245488"/>
    </source>
</evidence>
<gene>
    <name evidence="5" type="ORF">CPT75_04720</name>
</gene>
<evidence type="ECO:0000256" key="1">
    <source>
        <dbReference type="ARBA" id="ARBA00023015"/>
    </source>
</evidence>
<organism evidence="5 6">
    <name type="scientific">Butyrivibrio fibrisolvens</name>
    <dbReference type="NCBI Taxonomy" id="831"/>
    <lineage>
        <taxon>Bacteria</taxon>
        <taxon>Bacillati</taxon>
        <taxon>Bacillota</taxon>
        <taxon>Clostridia</taxon>
        <taxon>Lachnospirales</taxon>
        <taxon>Lachnospiraceae</taxon>
        <taxon>Butyrivibrio</taxon>
    </lineage>
</organism>
<reference evidence="5 6" key="1">
    <citation type="submission" date="2017-09" db="EMBL/GenBank/DDBJ databases">
        <title>High-quality draft genome sequence of Butyrivibrio fibrisolvens INBov1, isolated from cow rumen.</title>
        <authorList>
            <person name="Rodriguez Hernaez J."/>
            <person name="Rivarola M."/>
            <person name="Paniego N."/>
            <person name="Cravero S."/>
            <person name="Ceron Cucchi M."/>
            <person name="Martinez M.C."/>
        </authorList>
    </citation>
    <scope>NUCLEOTIDE SEQUENCE [LARGE SCALE GENOMIC DNA]</scope>
    <source>
        <strain evidence="5 6">INBov1</strain>
    </source>
</reference>
<dbReference type="Proteomes" id="UP000245488">
    <property type="component" value="Chromosome"/>
</dbReference>
<dbReference type="PANTHER" id="PTHR33154:SF33">
    <property type="entry name" value="TRANSCRIPTIONAL REPRESSOR SDPR"/>
    <property type="match status" value="1"/>
</dbReference>
<dbReference type="Pfam" id="PF01022">
    <property type="entry name" value="HTH_5"/>
    <property type="match status" value="1"/>
</dbReference>
<dbReference type="GO" id="GO:0003700">
    <property type="term" value="F:DNA-binding transcription factor activity"/>
    <property type="evidence" value="ECO:0007669"/>
    <property type="project" value="InterPro"/>
</dbReference>
<keyword evidence="3" id="KW-0804">Transcription</keyword>
<evidence type="ECO:0000256" key="3">
    <source>
        <dbReference type="ARBA" id="ARBA00023163"/>
    </source>
</evidence>
<dbReference type="InterPro" id="IPR051081">
    <property type="entry name" value="HTH_MetalResp_TranReg"/>
</dbReference>
<keyword evidence="6" id="KW-1185">Reference proteome</keyword>
<dbReference type="PANTHER" id="PTHR33154">
    <property type="entry name" value="TRANSCRIPTIONAL REGULATOR, ARSR FAMILY"/>
    <property type="match status" value="1"/>
</dbReference>